<evidence type="ECO:0000313" key="2">
    <source>
        <dbReference type="Proteomes" id="UP000027120"/>
    </source>
</evidence>
<proteinExistence type="predicted"/>
<dbReference type="Proteomes" id="UP000027120">
    <property type="component" value="Unassembled WGS sequence"/>
</dbReference>
<dbReference type="AlphaFoldDB" id="A0A067D991"/>
<accession>A0A067D991</accession>
<gene>
    <name evidence="1" type="ORF">CISIN_1g042923mg</name>
</gene>
<evidence type="ECO:0000313" key="1">
    <source>
        <dbReference type="EMBL" id="KDO38125.1"/>
    </source>
</evidence>
<dbReference type="EMBL" id="KK788687">
    <property type="protein sequence ID" value="KDO38125.1"/>
    <property type="molecule type" value="Genomic_DNA"/>
</dbReference>
<sequence length="91" mass="10698">MESDFSKYPKALTYVRNVWLDKYKEKIVSTWTNSVMHFGNMTSNKVESSHSKLKKHLRTSQDTFKSSWTKVYALLELQLVEIKASLERNLP</sequence>
<protein>
    <submittedName>
        <fullName evidence="1">Uncharacterized protein</fullName>
    </submittedName>
</protein>
<keyword evidence="2" id="KW-1185">Reference proteome</keyword>
<name>A0A067D991_CITSI</name>
<feature type="non-terminal residue" evidence="1">
    <location>
        <position position="91"/>
    </location>
</feature>
<organism evidence="1 2">
    <name type="scientific">Citrus sinensis</name>
    <name type="common">Sweet orange</name>
    <name type="synonym">Citrus aurantium var. sinensis</name>
    <dbReference type="NCBI Taxonomy" id="2711"/>
    <lineage>
        <taxon>Eukaryota</taxon>
        <taxon>Viridiplantae</taxon>
        <taxon>Streptophyta</taxon>
        <taxon>Embryophyta</taxon>
        <taxon>Tracheophyta</taxon>
        <taxon>Spermatophyta</taxon>
        <taxon>Magnoliopsida</taxon>
        <taxon>eudicotyledons</taxon>
        <taxon>Gunneridae</taxon>
        <taxon>Pentapetalae</taxon>
        <taxon>rosids</taxon>
        <taxon>malvids</taxon>
        <taxon>Sapindales</taxon>
        <taxon>Rutaceae</taxon>
        <taxon>Aurantioideae</taxon>
        <taxon>Citrus</taxon>
    </lineage>
</organism>
<reference evidence="1 2" key="1">
    <citation type="submission" date="2014-04" db="EMBL/GenBank/DDBJ databases">
        <authorList>
            <consortium name="International Citrus Genome Consortium"/>
            <person name="Gmitter F."/>
            <person name="Chen C."/>
            <person name="Farmerie W."/>
            <person name="Harkins T."/>
            <person name="Desany B."/>
            <person name="Mohiuddin M."/>
            <person name="Kodira C."/>
            <person name="Borodovsky M."/>
            <person name="Lomsadze A."/>
            <person name="Burns P."/>
            <person name="Jenkins J."/>
            <person name="Prochnik S."/>
            <person name="Shu S."/>
            <person name="Chapman J."/>
            <person name="Pitluck S."/>
            <person name="Schmutz J."/>
            <person name="Rokhsar D."/>
        </authorList>
    </citation>
    <scope>NUCLEOTIDE SEQUENCE</scope>
</reference>